<dbReference type="RefSeq" id="WP_011787804.1">
    <property type="nucleotide sequence ID" value="NZ_CATPIM010000036.1"/>
</dbReference>
<evidence type="ECO:0000313" key="9">
    <source>
        <dbReference type="EMBL" id="ASF80554.1"/>
    </source>
</evidence>
<name>A0A218N313_KLEPN</name>
<dbReference type="PROSITE" id="PS00398">
    <property type="entry name" value="RECOMBINASES_2"/>
    <property type="match status" value="1"/>
</dbReference>
<dbReference type="PROSITE" id="PS00397">
    <property type="entry name" value="RECOMBINASES_1"/>
    <property type="match status" value="1"/>
</dbReference>
<dbReference type="EMBL" id="KY887594">
    <property type="protein sequence ID" value="ASF80554.1"/>
    <property type="molecule type" value="Genomic_DNA"/>
</dbReference>
<dbReference type="InterPro" id="IPR009057">
    <property type="entry name" value="Homeodomain-like_sf"/>
</dbReference>
<keyword evidence="4" id="KW-0238">DNA-binding</keyword>
<dbReference type="SUPFAM" id="SSF53041">
    <property type="entry name" value="Resolvase-like"/>
    <property type="match status" value="1"/>
</dbReference>
<feature type="domain" description="Resolvase/invertase-type recombinase catalytic" evidence="8">
    <location>
        <begin position="2"/>
        <end position="135"/>
    </location>
</feature>
<dbReference type="Gene3D" id="3.40.50.1390">
    <property type="entry name" value="Resolvase, N-terminal catalytic domain"/>
    <property type="match status" value="1"/>
</dbReference>
<evidence type="ECO:0000256" key="1">
    <source>
        <dbReference type="ARBA" id="ARBA00009913"/>
    </source>
</evidence>
<keyword evidence="3" id="KW-0230">DNA invertase</keyword>
<accession>A0A218N313</accession>
<evidence type="ECO:0000256" key="6">
    <source>
        <dbReference type="PIRSR" id="PIRSR606118-50"/>
    </source>
</evidence>
<evidence type="ECO:0000256" key="5">
    <source>
        <dbReference type="ARBA" id="ARBA00023172"/>
    </source>
</evidence>
<dbReference type="GO" id="GO:0000150">
    <property type="term" value="F:DNA strand exchange activity"/>
    <property type="evidence" value="ECO:0007669"/>
    <property type="project" value="UniProtKB-KW"/>
</dbReference>
<protein>
    <submittedName>
        <fullName evidence="9">Resolvase</fullName>
    </submittedName>
</protein>
<dbReference type="InterPro" id="IPR050639">
    <property type="entry name" value="SSR_resolvase"/>
</dbReference>
<dbReference type="PANTHER" id="PTHR30461:SF26">
    <property type="entry name" value="RESOLVASE HOMOLOG YNEB"/>
    <property type="match status" value="1"/>
</dbReference>
<dbReference type="PROSITE" id="PS51736">
    <property type="entry name" value="RECOMBINASES_3"/>
    <property type="match status" value="1"/>
</dbReference>
<dbReference type="AlphaFoldDB" id="A0A218N313"/>
<dbReference type="GO" id="GO:0003677">
    <property type="term" value="F:DNA binding"/>
    <property type="evidence" value="ECO:0007669"/>
    <property type="project" value="UniProtKB-KW"/>
</dbReference>
<evidence type="ECO:0000256" key="3">
    <source>
        <dbReference type="ARBA" id="ARBA00023100"/>
    </source>
</evidence>
<dbReference type="InterPro" id="IPR006119">
    <property type="entry name" value="Resolv_N"/>
</dbReference>
<proteinExistence type="inferred from homology"/>
<feature type="active site" description="O-(5'-phospho-DNA)-serine intermediate" evidence="6 7">
    <location>
        <position position="10"/>
    </location>
</feature>
<sequence length="206" mass="23112">MSKVGYARVSSTGQSLEVQLGKLHRAECNKIYQEKRSGRTAERSEFQSCMSYLREGDTLVVTRLDRLARSVVHLAQIASRFQSEGIDLLVIDQNIDTSTSTGRLMFNMLAAIAEFENDLRTERQAEGIAKAHENGVKFGRPVKLTDTLKQAIYDKRAEGATIGQLAKEYHLGEASIYRAINSVKQSIVSPYSIDVKELRDYGKYKT</sequence>
<organism evidence="9">
    <name type="scientific">Klebsiella pneumoniae</name>
    <dbReference type="NCBI Taxonomy" id="573"/>
    <lineage>
        <taxon>Bacteria</taxon>
        <taxon>Pseudomonadati</taxon>
        <taxon>Pseudomonadota</taxon>
        <taxon>Gammaproteobacteria</taxon>
        <taxon>Enterobacterales</taxon>
        <taxon>Enterobacteriaceae</taxon>
        <taxon>Klebsiella/Raoultella group</taxon>
        <taxon>Klebsiella</taxon>
        <taxon>Klebsiella pneumoniae complex</taxon>
    </lineage>
</organism>
<dbReference type="SUPFAM" id="SSF46689">
    <property type="entry name" value="Homeodomain-like"/>
    <property type="match status" value="1"/>
</dbReference>
<dbReference type="CDD" id="cd03768">
    <property type="entry name" value="SR_ResInv"/>
    <property type="match status" value="1"/>
</dbReference>
<keyword evidence="2" id="KW-0229">DNA integration</keyword>
<dbReference type="InterPro" id="IPR036162">
    <property type="entry name" value="Resolvase-like_N_sf"/>
</dbReference>
<dbReference type="SMART" id="SM00857">
    <property type="entry name" value="Resolvase"/>
    <property type="match status" value="1"/>
</dbReference>
<evidence type="ECO:0000256" key="7">
    <source>
        <dbReference type="PROSITE-ProRule" id="PRU10137"/>
    </source>
</evidence>
<dbReference type="FunFam" id="3.40.50.1390:FF:000001">
    <property type="entry name" value="DNA recombinase"/>
    <property type="match status" value="1"/>
</dbReference>
<dbReference type="GO" id="GO:0015074">
    <property type="term" value="P:DNA integration"/>
    <property type="evidence" value="ECO:0007669"/>
    <property type="project" value="UniProtKB-KW"/>
</dbReference>
<evidence type="ECO:0000256" key="4">
    <source>
        <dbReference type="ARBA" id="ARBA00023125"/>
    </source>
</evidence>
<comment type="similarity">
    <text evidence="1">Belongs to the site-specific recombinase resolvase family.</text>
</comment>
<dbReference type="PANTHER" id="PTHR30461">
    <property type="entry name" value="DNA-INVERTASE FROM LAMBDOID PROPHAGE"/>
    <property type="match status" value="1"/>
</dbReference>
<keyword evidence="5" id="KW-0233">DNA recombination</keyword>
<evidence type="ECO:0000259" key="8">
    <source>
        <dbReference type="PROSITE" id="PS51736"/>
    </source>
</evidence>
<reference evidence="9" key="1">
    <citation type="submission" date="2017-04" db="EMBL/GenBank/DDBJ databases">
        <title>Characterization of IncA/C2 plasmids, encoding IMP-like metallo-beta-lactamases, recovered from silver gulls in Australia.</title>
        <authorList>
            <person name="Papagiannitsis C.C."/>
            <person name="Dolejska M."/>
        </authorList>
    </citation>
    <scope>NUCLEOTIDE SEQUENCE</scope>
    <source>
        <strain evidence="9">Kp55</strain>
        <plasmid evidence="9">pKp55</plasmid>
    </source>
</reference>
<evidence type="ECO:0000256" key="2">
    <source>
        <dbReference type="ARBA" id="ARBA00022908"/>
    </source>
</evidence>
<dbReference type="Pfam" id="PF00239">
    <property type="entry name" value="Resolvase"/>
    <property type="match status" value="1"/>
</dbReference>
<dbReference type="InterPro" id="IPR006118">
    <property type="entry name" value="Recombinase_CS"/>
</dbReference>
<geneLocation type="plasmid" evidence="9">
    <name>pKp55</name>
</geneLocation>
<keyword evidence="9" id="KW-0614">Plasmid</keyword>